<dbReference type="EMBL" id="CM042057">
    <property type="protein sequence ID" value="KAI3692583.1"/>
    <property type="molecule type" value="Genomic_DNA"/>
</dbReference>
<sequence length="286" mass="31870">MTDTVYPPSKPNSNANGNASSAAAAATTTQKPQQPPPPANKSQPYNPNLNRHPYRPNPNIYHRNHHRRSYFCLCCFWSILIIILLLLLATIAGCILYLLYRPHRPTFSITSLKISQFNLTITADDTTHLTSHLNLTLSTKNPNKKVVFYYDPIAITCLSDETQIANGTFPISFASNPNNITIIRSSLYSNSLLLETTTVNQIRSDLKKKSGLPLKIFLDTEARVRIESIRSKKVGIRIECQGIHSLIPKAGGGKSRNSSTSVTATVSDAKCKVDLRIKIWKWTFTS</sequence>
<protein>
    <submittedName>
        <fullName evidence="1">Uncharacterized protein</fullName>
    </submittedName>
</protein>
<name>A0ACB8Z5D7_ARCLA</name>
<reference evidence="1 2" key="2">
    <citation type="journal article" date="2022" name="Mol. Ecol. Resour.">
        <title>The genomes of chicory, endive, great burdock and yacon provide insights into Asteraceae paleo-polyploidization history and plant inulin production.</title>
        <authorList>
            <person name="Fan W."/>
            <person name="Wang S."/>
            <person name="Wang H."/>
            <person name="Wang A."/>
            <person name="Jiang F."/>
            <person name="Liu H."/>
            <person name="Zhao H."/>
            <person name="Xu D."/>
            <person name="Zhang Y."/>
        </authorList>
    </citation>
    <scope>NUCLEOTIDE SEQUENCE [LARGE SCALE GENOMIC DNA]</scope>
    <source>
        <strain evidence="2">cv. Niubang</strain>
    </source>
</reference>
<accession>A0ACB8Z5D7</accession>
<keyword evidence="2" id="KW-1185">Reference proteome</keyword>
<evidence type="ECO:0000313" key="1">
    <source>
        <dbReference type="EMBL" id="KAI3692583.1"/>
    </source>
</evidence>
<dbReference type="Proteomes" id="UP001055879">
    <property type="component" value="Linkage Group LG11"/>
</dbReference>
<evidence type="ECO:0000313" key="2">
    <source>
        <dbReference type="Proteomes" id="UP001055879"/>
    </source>
</evidence>
<organism evidence="1 2">
    <name type="scientific">Arctium lappa</name>
    <name type="common">Greater burdock</name>
    <name type="synonym">Lappa major</name>
    <dbReference type="NCBI Taxonomy" id="4217"/>
    <lineage>
        <taxon>Eukaryota</taxon>
        <taxon>Viridiplantae</taxon>
        <taxon>Streptophyta</taxon>
        <taxon>Embryophyta</taxon>
        <taxon>Tracheophyta</taxon>
        <taxon>Spermatophyta</taxon>
        <taxon>Magnoliopsida</taxon>
        <taxon>eudicotyledons</taxon>
        <taxon>Gunneridae</taxon>
        <taxon>Pentapetalae</taxon>
        <taxon>asterids</taxon>
        <taxon>campanulids</taxon>
        <taxon>Asterales</taxon>
        <taxon>Asteraceae</taxon>
        <taxon>Carduoideae</taxon>
        <taxon>Cardueae</taxon>
        <taxon>Arctiinae</taxon>
        <taxon>Arctium</taxon>
    </lineage>
</organism>
<gene>
    <name evidence="1" type="ORF">L6452_32401</name>
</gene>
<reference evidence="2" key="1">
    <citation type="journal article" date="2022" name="Mol. Ecol. Resour.">
        <title>The genomes of chicory, endive, great burdock and yacon provide insights into Asteraceae palaeo-polyploidization history and plant inulin production.</title>
        <authorList>
            <person name="Fan W."/>
            <person name="Wang S."/>
            <person name="Wang H."/>
            <person name="Wang A."/>
            <person name="Jiang F."/>
            <person name="Liu H."/>
            <person name="Zhao H."/>
            <person name="Xu D."/>
            <person name="Zhang Y."/>
        </authorList>
    </citation>
    <scope>NUCLEOTIDE SEQUENCE [LARGE SCALE GENOMIC DNA]</scope>
    <source>
        <strain evidence="2">cv. Niubang</strain>
    </source>
</reference>
<comment type="caution">
    <text evidence="1">The sequence shown here is derived from an EMBL/GenBank/DDBJ whole genome shotgun (WGS) entry which is preliminary data.</text>
</comment>
<proteinExistence type="predicted"/>